<protein>
    <submittedName>
        <fullName evidence="1">Uncharacterized protein</fullName>
    </submittedName>
</protein>
<dbReference type="GeneID" id="43496792"/>
<evidence type="ECO:0000313" key="1">
    <source>
        <dbReference type="EMBL" id="HII60693.1"/>
    </source>
</evidence>
<sequence length="45" mass="5335">MLKLKPEPMIVKFRKVEVKIESQEENKKELVNVKLITNVKRVQLS</sequence>
<dbReference type="Proteomes" id="UP000617544">
    <property type="component" value="Unassembled WGS sequence"/>
</dbReference>
<name>A0A832W794_PYRHR</name>
<accession>A0A832W794</accession>
<reference evidence="1" key="1">
    <citation type="journal article" date="2020" name="bioRxiv">
        <title>A rank-normalized archaeal taxonomy based on genome phylogeny resolves widespread incomplete and uneven classifications.</title>
        <authorList>
            <person name="Rinke C."/>
            <person name="Chuvochina M."/>
            <person name="Mussig A.J."/>
            <person name="Chaumeil P.-A."/>
            <person name="Waite D.W."/>
            <person name="Whitman W.B."/>
            <person name="Parks D.H."/>
            <person name="Hugenholtz P."/>
        </authorList>
    </citation>
    <scope>NUCLEOTIDE SEQUENCE</scope>
    <source>
        <strain evidence="1">UBA8834</strain>
    </source>
</reference>
<proteinExistence type="predicted"/>
<dbReference type="RefSeq" id="WP_158298165.1">
    <property type="nucleotide sequence ID" value="NZ_DUJN01000002.1"/>
</dbReference>
<organism evidence="1 2">
    <name type="scientific">Pyrococcus horikoshii</name>
    <dbReference type="NCBI Taxonomy" id="53953"/>
    <lineage>
        <taxon>Archaea</taxon>
        <taxon>Methanobacteriati</taxon>
        <taxon>Methanobacteriota</taxon>
        <taxon>Thermococci</taxon>
        <taxon>Thermococcales</taxon>
        <taxon>Thermococcaceae</taxon>
        <taxon>Pyrococcus</taxon>
    </lineage>
</organism>
<gene>
    <name evidence="1" type="ORF">HA331_02855</name>
</gene>
<dbReference type="EMBL" id="DUJN01000002">
    <property type="protein sequence ID" value="HII60693.1"/>
    <property type="molecule type" value="Genomic_DNA"/>
</dbReference>
<evidence type="ECO:0000313" key="2">
    <source>
        <dbReference type="Proteomes" id="UP000617544"/>
    </source>
</evidence>
<dbReference type="AlphaFoldDB" id="A0A832W794"/>
<comment type="caution">
    <text evidence="1">The sequence shown here is derived from an EMBL/GenBank/DDBJ whole genome shotgun (WGS) entry which is preliminary data.</text>
</comment>